<keyword evidence="5" id="KW-1185">Reference proteome</keyword>
<evidence type="ECO:0000313" key="5">
    <source>
        <dbReference type="Proteomes" id="UP001596455"/>
    </source>
</evidence>
<name>A0ABW2Q475_9MICO</name>
<dbReference type="Pfam" id="PF08797">
    <property type="entry name" value="HIRAN"/>
    <property type="match status" value="1"/>
</dbReference>
<evidence type="ECO:0000259" key="3">
    <source>
        <dbReference type="Pfam" id="PF08797"/>
    </source>
</evidence>
<dbReference type="RefSeq" id="WP_382391552.1">
    <property type="nucleotide sequence ID" value="NZ_JBHTCQ010000001.1"/>
</dbReference>
<dbReference type="EMBL" id="JBHTCQ010000001">
    <property type="protein sequence ID" value="MFC7404298.1"/>
    <property type="molecule type" value="Genomic_DNA"/>
</dbReference>
<gene>
    <name evidence="4" type="ORF">ACFQQL_04185</name>
</gene>
<dbReference type="InterPro" id="IPR014905">
    <property type="entry name" value="HIRAN"/>
</dbReference>
<evidence type="ECO:0000313" key="4">
    <source>
        <dbReference type="EMBL" id="MFC7404298.1"/>
    </source>
</evidence>
<comment type="caution">
    <text evidence="4">The sequence shown here is derived from an EMBL/GenBank/DDBJ whole genome shotgun (WGS) entry which is preliminary data.</text>
</comment>
<sequence length="106" mass="11302">MTTRTRVKGSAYAVSDAERARYGGREHLLIAEPDNEADPSAVAAYGKGHRVGYLSTARAASLAPLLAQLPGDAFRVTGSSTTSSTIVLWVDVPKVEPLRRFVRSSA</sequence>
<proteinExistence type="predicted"/>
<dbReference type="Proteomes" id="UP001596455">
    <property type="component" value="Unassembled WGS sequence"/>
</dbReference>
<protein>
    <submittedName>
        <fullName evidence="4">HIRAN domain-containing protein</fullName>
    </submittedName>
</protein>
<dbReference type="Gene3D" id="3.30.70.2330">
    <property type="match status" value="1"/>
</dbReference>
<evidence type="ECO:0000256" key="2">
    <source>
        <dbReference type="ARBA" id="ARBA00022801"/>
    </source>
</evidence>
<evidence type="ECO:0000256" key="1">
    <source>
        <dbReference type="ARBA" id="ARBA00022723"/>
    </source>
</evidence>
<feature type="domain" description="HIRAN" evidence="3">
    <location>
        <begin position="6"/>
        <end position="68"/>
    </location>
</feature>
<reference evidence="5" key="1">
    <citation type="journal article" date="2019" name="Int. J. Syst. Evol. Microbiol.">
        <title>The Global Catalogue of Microorganisms (GCM) 10K type strain sequencing project: providing services to taxonomists for standard genome sequencing and annotation.</title>
        <authorList>
            <consortium name="The Broad Institute Genomics Platform"/>
            <consortium name="The Broad Institute Genome Sequencing Center for Infectious Disease"/>
            <person name="Wu L."/>
            <person name="Ma J."/>
        </authorList>
    </citation>
    <scope>NUCLEOTIDE SEQUENCE [LARGE SCALE GENOMIC DNA]</scope>
    <source>
        <strain evidence="5">JCM 1490</strain>
    </source>
</reference>
<keyword evidence="1" id="KW-0479">Metal-binding</keyword>
<keyword evidence="2" id="KW-0378">Hydrolase</keyword>
<organism evidence="4 5">
    <name type="scientific">Georgenia alba</name>
    <dbReference type="NCBI Taxonomy" id="2233858"/>
    <lineage>
        <taxon>Bacteria</taxon>
        <taxon>Bacillati</taxon>
        <taxon>Actinomycetota</taxon>
        <taxon>Actinomycetes</taxon>
        <taxon>Micrococcales</taxon>
        <taxon>Bogoriellaceae</taxon>
        <taxon>Georgenia</taxon>
    </lineage>
</organism>
<accession>A0ABW2Q475</accession>